<name>A0A811QU64_9POAL</name>
<reference evidence="13" key="1">
    <citation type="submission" date="2020-10" db="EMBL/GenBank/DDBJ databases">
        <authorList>
            <person name="Han B."/>
            <person name="Lu T."/>
            <person name="Zhao Q."/>
            <person name="Huang X."/>
            <person name="Zhao Y."/>
        </authorList>
    </citation>
    <scope>NUCLEOTIDE SEQUENCE</scope>
</reference>
<proteinExistence type="predicted"/>
<gene>
    <name evidence="13" type="ORF">NCGR_LOCUS45990</name>
</gene>
<evidence type="ECO:0000256" key="5">
    <source>
        <dbReference type="ARBA" id="ARBA00022692"/>
    </source>
</evidence>
<comment type="subcellular location">
    <subcellularLocation>
        <location evidence="2">Membrane</location>
        <topology evidence="2">Multi-pass membrane protein</topology>
    </subcellularLocation>
</comment>
<evidence type="ECO:0000256" key="8">
    <source>
        <dbReference type="ARBA" id="ARBA00022786"/>
    </source>
</evidence>
<dbReference type="GO" id="GO:0006511">
    <property type="term" value="P:ubiquitin-dependent protein catabolic process"/>
    <property type="evidence" value="ECO:0007669"/>
    <property type="project" value="TreeGrafter"/>
</dbReference>
<comment type="catalytic activity">
    <reaction evidence="1">
        <text>S-ubiquitinyl-[E2 ubiquitin-conjugating enzyme]-L-cysteine + [acceptor protein]-L-lysine = [E2 ubiquitin-conjugating enzyme]-L-cysteine + N(6)-ubiquitinyl-[acceptor protein]-L-lysine.</text>
        <dbReference type="EC" id="2.3.2.27"/>
    </reaction>
</comment>
<dbReference type="EC" id="2.3.2.27" evidence="3"/>
<accession>A0A811QU64</accession>
<keyword evidence="10" id="KW-1133">Transmembrane helix</keyword>
<evidence type="ECO:0000256" key="3">
    <source>
        <dbReference type="ARBA" id="ARBA00012483"/>
    </source>
</evidence>
<evidence type="ECO:0000256" key="6">
    <source>
        <dbReference type="ARBA" id="ARBA00022723"/>
    </source>
</evidence>
<keyword evidence="6" id="KW-0479">Metal-binding</keyword>
<evidence type="ECO:0000256" key="4">
    <source>
        <dbReference type="ARBA" id="ARBA00022679"/>
    </source>
</evidence>
<evidence type="ECO:0000256" key="12">
    <source>
        <dbReference type="SAM" id="MobiDB-lite"/>
    </source>
</evidence>
<evidence type="ECO:0000313" key="13">
    <source>
        <dbReference type="EMBL" id="CAD6262654.1"/>
    </source>
</evidence>
<keyword evidence="5" id="KW-0812">Transmembrane</keyword>
<dbReference type="PANTHER" id="PTHR45977:SF48">
    <property type="entry name" value="OS04G0568900 PROTEIN"/>
    <property type="match status" value="1"/>
</dbReference>
<dbReference type="GO" id="GO:0000325">
    <property type="term" value="C:plant-type vacuole"/>
    <property type="evidence" value="ECO:0007669"/>
    <property type="project" value="TreeGrafter"/>
</dbReference>
<protein>
    <recommendedName>
        <fullName evidence="3">RING-type E3 ubiquitin transferase</fullName>
        <ecNumber evidence="3">2.3.2.27</ecNumber>
    </recommendedName>
</protein>
<keyword evidence="4" id="KW-0808">Transferase</keyword>
<dbReference type="GO" id="GO:0016020">
    <property type="term" value="C:membrane"/>
    <property type="evidence" value="ECO:0007669"/>
    <property type="project" value="UniProtKB-SubCell"/>
</dbReference>
<organism evidence="13 14">
    <name type="scientific">Miscanthus lutarioriparius</name>
    <dbReference type="NCBI Taxonomy" id="422564"/>
    <lineage>
        <taxon>Eukaryota</taxon>
        <taxon>Viridiplantae</taxon>
        <taxon>Streptophyta</taxon>
        <taxon>Embryophyta</taxon>
        <taxon>Tracheophyta</taxon>
        <taxon>Spermatophyta</taxon>
        <taxon>Magnoliopsida</taxon>
        <taxon>Liliopsida</taxon>
        <taxon>Poales</taxon>
        <taxon>Poaceae</taxon>
        <taxon>PACMAD clade</taxon>
        <taxon>Panicoideae</taxon>
        <taxon>Andropogonodae</taxon>
        <taxon>Andropogoneae</taxon>
        <taxon>Saccharinae</taxon>
        <taxon>Miscanthus</taxon>
    </lineage>
</organism>
<evidence type="ECO:0000256" key="1">
    <source>
        <dbReference type="ARBA" id="ARBA00000900"/>
    </source>
</evidence>
<evidence type="ECO:0000313" key="14">
    <source>
        <dbReference type="Proteomes" id="UP000604825"/>
    </source>
</evidence>
<dbReference type="EMBL" id="CAJGYO010000012">
    <property type="protein sequence ID" value="CAD6262654.1"/>
    <property type="molecule type" value="Genomic_DNA"/>
</dbReference>
<dbReference type="PANTHER" id="PTHR45977">
    <property type="entry name" value="TARGET OF ERK KINASE MPK-1"/>
    <property type="match status" value="1"/>
</dbReference>
<dbReference type="GO" id="GO:0016567">
    <property type="term" value="P:protein ubiquitination"/>
    <property type="evidence" value="ECO:0007669"/>
    <property type="project" value="TreeGrafter"/>
</dbReference>
<keyword evidence="14" id="KW-1185">Reference proteome</keyword>
<dbReference type="AlphaFoldDB" id="A0A811QU64"/>
<dbReference type="Proteomes" id="UP000604825">
    <property type="component" value="Unassembled WGS sequence"/>
</dbReference>
<evidence type="ECO:0000256" key="2">
    <source>
        <dbReference type="ARBA" id="ARBA00004141"/>
    </source>
</evidence>
<keyword evidence="11" id="KW-0472">Membrane</keyword>
<keyword evidence="9" id="KW-0862">Zinc</keyword>
<dbReference type="GO" id="GO:0008270">
    <property type="term" value="F:zinc ion binding"/>
    <property type="evidence" value="ECO:0007669"/>
    <property type="project" value="UniProtKB-KW"/>
</dbReference>
<dbReference type="OrthoDB" id="1936442at2759"/>
<dbReference type="GO" id="GO:0061630">
    <property type="term" value="F:ubiquitin protein ligase activity"/>
    <property type="evidence" value="ECO:0007669"/>
    <property type="project" value="UniProtKB-EC"/>
</dbReference>
<sequence length="271" mass="28490">MATPGSPSPRADVPLDSAPLLGGASGGGSRRRGGALRRPSLRGAARLLRRAGRRAMREPSVLVREAAAEHLEERQADWAYSRPAVALDLLWNLAFITVAAVVLVLSRDEDSPCRSGPGSPATPCSASYTWSASQSSTGCATASAAAPAQRLLTRKGAATDRPRPVMRVTGSSIAMVAAPITPGNLMDLLGNISKAAYAQHIYVNIHVSCYSYPNLTGPIQAGGSVASSEIFSVLIVVIVSLNGINWRISFVINLDIISPMQGQTKHIKVLN</sequence>
<feature type="region of interest" description="Disordered" evidence="12">
    <location>
        <begin position="1"/>
        <end position="37"/>
    </location>
</feature>
<keyword evidence="8" id="KW-0833">Ubl conjugation pathway</keyword>
<keyword evidence="7" id="KW-0863">Zinc-finger</keyword>
<comment type="caution">
    <text evidence="13">The sequence shown here is derived from an EMBL/GenBank/DDBJ whole genome shotgun (WGS) entry which is preliminary data.</text>
</comment>
<evidence type="ECO:0000256" key="10">
    <source>
        <dbReference type="ARBA" id="ARBA00022989"/>
    </source>
</evidence>
<evidence type="ECO:0000256" key="9">
    <source>
        <dbReference type="ARBA" id="ARBA00022833"/>
    </source>
</evidence>
<evidence type="ECO:0000256" key="7">
    <source>
        <dbReference type="ARBA" id="ARBA00022771"/>
    </source>
</evidence>
<evidence type="ECO:0000256" key="11">
    <source>
        <dbReference type="ARBA" id="ARBA00023136"/>
    </source>
</evidence>